<proteinExistence type="predicted"/>
<accession>A0ABR4DXM9</accession>
<evidence type="ECO:0000313" key="1">
    <source>
        <dbReference type="EMBL" id="KAL2274927.1"/>
    </source>
</evidence>
<dbReference type="EMBL" id="JBAWTH010000146">
    <property type="protein sequence ID" value="KAL2274927.1"/>
    <property type="molecule type" value="Genomic_DNA"/>
</dbReference>
<dbReference type="Proteomes" id="UP001600888">
    <property type="component" value="Unassembled WGS sequence"/>
</dbReference>
<name>A0ABR4DXM9_9PEZI</name>
<evidence type="ECO:0000313" key="2">
    <source>
        <dbReference type="Proteomes" id="UP001600888"/>
    </source>
</evidence>
<reference evidence="1 2" key="1">
    <citation type="submission" date="2024-03" db="EMBL/GenBank/DDBJ databases">
        <title>A high-quality draft genome sequence of Diaporthe vaccinii, a causative agent of upright dieback and viscid rot disease in cranberry plants.</title>
        <authorList>
            <person name="Sarrasin M."/>
            <person name="Lang B.F."/>
            <person name="Burger G."/>
        </authorList>
    </citation>
    <scope>NUCLEOTIDE SEQUENCE [LARGE SCALE GENOMIC DNA]</scope>
    <source>
        <strain evidence="1 2">IS7</strain>
    </source>
</reference>
<comment type="caution">
    <text evidence="1">The sequence shown here is derived from an EMBL/GenBank/DDBJ whole genome shotgun (WGS) entry which is preliminary data.</text>
</comment>
<protein>
    <submittedName>
        <fullName evidence="1">Uncharacterized protein</fullName>
    </submittedName>
</protein>
<keyword evidence="2" id="KW-1185">Reference proteome</keyword>
<gene>
    <name evidence="1" type="ORF">FJTKL_02659</name>
</gene>
<sequence>MLTSKRASRLEHKGGTLGLLVTTQLEVLASLQGQLQLGLARGALETQHNLLRGLGLLVEDRLRLTTVTRLLAVIGIVSIRVPRGPRAQVRSGHRLRCQEGLVVGVGGTYRS</sequence>
<organism evidence="1 2">
    <name type="scientific">Diaporthe vaccinii</name>
    <dbReference type="NCBI Taxonomy" id="105482"/>
    <lineage>
        <taxon>Eukaryota</taxon>
        <taxon>Fungi</taxon>
        <taxon>Dikarya</taxon>
        <taxon>Ascomycota</taxon>
        <taxon>Pezizomycotina</taxon>
        <taxon>Sordariomycetes</taxon>
        <taxon>Sordariomycetidae</taxon>
        <taxon>Diaporthales</taxon>
        <taxon>Diaporthaceae</taxon>
        <taxon>Diaporthe</taxon>
        <taxon>Diaporthe eres species complex</taxon>
    </lineage>
</organism>